<dbReference type="RefSeq" id="WP_150864281.1">
    <property type="nucleotide sequence ID" value="NZ_VYXP01000005.1"/>
</dbReference>
<accession>A0A5N0TCP0</accession>
<evidence type="ECO:0000313" key="5">
    <source>
        <dbReference type="EMBL" id="KAA9131616.1"/>
    </source>
</evidence>
<dbReference type="InterPro" id="IPR030827">
    <property type="entry name" value="Myo_inos_IolG"/>
</dbReference>
<keyword evidence="2 5" id="KW-0560">Oxidoreductase</keyword>
<dbReference type="Pfam" id="PF22725">
    <property type="entry name" value="GFO_IDH_MocA_C3"/>
    <property type="match status" value="1"/>
</dbReference>
<evidence type="ECO:0000259" key="3">
    <source>
        <dbReference type="Pfam" id="PF01408"/>
    </source>
</evidence>
<evidence type="ECO:0000256" key="2">
    <source>
        <dbReference type="ARBA" id="ARBA00023002"/>
    </source>
</evidence>
<dbReference type="InterPro" id="IPR055170">
    <property type="entry name" value="GFO_IDH_MocA-like_dom"/>
</dbReference>
<dbReference type="InterPro" id="IPR036291">
    <property type="entry name" value="NAD(P)-bd_dom_sf"/>
</dbReference>
<evidence type="ECO:0000256" key="1">
    <source>
        <dbReference type="ARBA" id="ARBA00010928"/>
    </source>
</evidence>
<dbReference type="EMBL" id="VYXP01000005">
    <property type="protein sequence ID" value="KAA9131616.1"/>
    <property type="molecule type" value="Genomic_DNA"/>
</dbReference>
<dbReference type="Gene3D" id="3.40.50.720">
    <property type="entry name" value="NAD(P)-binding Rossmann-like Domain"/>
    <property type="match status" value="1"/>
</dbReference>
<comment type="caution">
    <text evidence="5">The sequence shown here is derived from an EMBL/GenBank/DDBJ whole genome shotgun (WGS) entry which is preliminary data.</text>
</comment>
<name>A0A5N0TCP0_9GAMM</name>
<organism evidence="5 6">
    <name type="scientific">Marinihelvus fidelis</name>
    <dbReference type="NCBI Taxonomy" id="2613842"/>
    <lineage>
        <taxon>Bacteria</taxon>
        <taxon>Pseudomonadati</taxon>
        <taxon>Pseudomonadota</taxon>
        <taxon>Gammaproteobacteria</taxon>
        <taxon>Chromatiales</taxon>
        <taxon>Wenzhouxiangellaceae</taxon>
        <taxon>Marinihelvus</taxon>
    </lineage>
</organism>
<dbReference type="Proteomes" id="UP000325372">
    <property type="component" value="Unassembled WGS sequence"/>
</dbReference>
<dbReference type="PANTHER" id="PTHR42840">
    <property type="entry name" value="NAD(P)-BINDING ROSSMANN-FOLD SUPERFAMILY PROTEIN-RELATED"/>
    <property type="match status" value="1"/>
</dbReference>
<dbReference type="InterPro" id="IPR000683">
    <property type="entry name" value="Gfo/Idh/MocA-like_OxRdtase_N"/>
</dbReference>
<dbReference type="GO" id="GO:0050112">
    <property type="term" value="F:inositol 2-dehydrogenase (NAD+) activity"/>
    <property type="evidence" value="ECO:0007669"/>
    <property type="project" value="UniProtKB-EC"/>
</dbReference>
<reference evidence="5 6" key="1">
    <citation type="submission" date="2019-09" db="EMBL/GenBank/DDBJ databases">
        <title>Wenzhouxiangella sp. Genome sequencing and assembly.</title>
        <authorList>
            <person name="Zhang R."/>
        </authorList>
    </citation>
    <scope>NUCLEOTIDE SEQUENCE [LARGE SCALE GENOMIC DNA]</scope>
    <source>
        <strain evidence="5 6">W260</strain>
    </source>
</reference>
<proteinExistence type="inferred from homology"/>
<dbReference type="Gene3D" id="3.30.360.10">
    <property type="entry name" value="Dihydrodipicolinate Reductase, domain 2"/>
    <property type="match status" value="1"/>
</dbReference>
<gene>
    <name evidence="5" type="primary">iolG</name>
    <name evidence="5" type="ORF">F3N42_09885</name>
</gene>
<evidence type="ECO:0000259" key="4">
    <source>
        <dbReference type="Pfam" id="PF22725"/>
    </source>
</evidence>
<feature type="domain" description="GFO/IDH/MocA-like oxidoreductase" evidence="4">
    <location>
        <begin position="127"/>
        <end position="247"/>
    </location>
</feature>
<protein>
    <submittedName>
        <fullName evidence="5">Inositol 2-dehydrogenase</fullName>
        <ecNumber evidence="5">1.1.1.18</ecNumber>
    </submittedName>
</protein>
<dbReference type="SUPFAM" id="SSF55347">
    <property type="entry name" value="Glyceraldehyde-3-phosphate dehydrogenase-like, C-terminal domain"/>
    <property type="match status" value="1"/>
</dbReference>
<dbReference type="NCBIfam" id="TIGR04380">
    <property type="entry name" value="myo_inos_iolG"/>
    <property type="match status" value="1"/>
</dbReference>
<keyword evidence="6" id="KW-1185">Reference proteome</keyword>
<dbReference type="SUPFAM" id="SSF51735">
    <property type="entry name" value="NAD(P)-binding Rossmann-fold domains"/>
    <property type="match status" value="1"/>
</dbReference>
<dbReference type="GO" id="GO:0000166">
    <property type="term" value="F:nucleotide binding"/>
    <property type="evidence" value="ECO:0007669"/>
    <property type="project" value="InterPro"/>
</dbReference>
<dbReference type="PANTHER" id="PTHR42840:SF3">
    <property type="entry name" value="BINDING ROSSMANN FOLD OXIDOREDUCTASE, PUTATIVE (AFU_ORTHOLOGUE AFUA_2G10240)-RELATED"/>
    <property type="match status" value="1"/>
</dbReference>
<evidence type="ECO:0000313" key="6">
    <source>
        <dbReference type="Proteomes" id="UP000325372"/>
    </source>
</evidence>
<feature type="domain" description="Gfo/Idh/MocA-like oxidoreductase N-terminal" evidence="3">
    <location>
        <begin position="2"/>
        <end position="119"/>
    </location>
</feature>
<dbReference type="Pfam" id="PF01408">
    <property type="entry name" value="GFO_IDH_MocA"/>
    <property type="match status" value="1"/>
</dbReference>
<dbReference type="EC" id="1.1.1.18" evidence="5"/>
<comment type="similarity">
    <text evidence="1">Belongs to the Gfo/Idh/MocA family.</text>
</comment>
<sequence>MLNVCLIGAGRIGRIHAANLAANPRARLAAVVDVHVPAAEELAAAQGARALAPEQAFDADGLDAVIIASSTDTHHDLVSRAAARGLAILCEKPLDLDLDRASASVEVAARAGVPLFLGFNRRFDPSFRRVHDTVRGGGLGAIEVISITSRDPAPPPADYVGRSGGLFRDMMIHDLDMALWMLGEMPASVYASGACLVDPAIGEAGDIDTATVVLTTASGVQCQVTNSRRCAYGYDQRLEVFCAGGVARAGNETATTVAVGTGEGFVTEPALPFFLERYEQAYRLQLDAFIDAVGGHRDATQTGLATGEEAVQSLRLAAAAQRSLASGAAESP</sequence>
<dbReference type="AlphaFoldDB" id="A0A5N0TCP0"/>